<organism evidence="2">
    <name type="scientific">freshwater metagenome</name>
    <dbReference type="NCBI Taxonomy" id="449393"/>
    <lineage>
        <taxon>unclassified sequences</taxon>
        <taxon>metagenomes</taxon>
        <taxon>ecological metagenomes</taxon>
    </lineage>
</organism>
<feature type="region of interest" description="Disordered" evidence="1">
    <location>
        <begin position="344"/>
        <end position="372"/>
    </location>
</feature>
<evidence type="ECO:0000256" key="1">
    <source>
        <dbReference type="SAM" id="MobiDB-lite"/>
    </source>
</evidence>
<dbReference type="AlphaFoldDB" id="A0A6J7P5P2"/>
<name>A0A6J7P5P2_9ZZZZ</name>
<sequence>MSRFGPAAPAMVRASARDDADAIEACFAAGWTDGLPVVPPEEHVVARFLEAVGWDPSEIVLYEPVRGAAVHAGAIVVNAVMAGCRPTYLPVVRAAIRAMAHPDFEVHPATSSTGGPGPVLVVNGPIRNELGLNSATNVFGPGNRANAAIGRAVRLVLWNCMGARTGELDNATQGWFGKYTACFAEREETSPFEPFHVRRGFQAEVSCVTVLAAESPHTVLTASGVGAEAVLLTASDVLGSLGSHSDGQGFLVLCPEHAQILVRAGWTIRSLQEHLFHASRRTIAELKRSGKLEGCIEPSDEIASRPRGRTPDDILVVHAGGDAGAVSAWIPTWARGRGSVAVTAPIDERDGAPVGSTPGPGNAPGLGDGRPR</sequence>
<protein>
    <submittedName>
        <fullName evidence="2">Unannotated protein</fullName>
    </submittedName>
</protein>
<reference evidence="2" key="1">
    <citation type="submission" date="2020-05" db="EMBL/GenBank/DDBJ databases">
        <authorList>
            <person name="Chiriac C."/>
            <person name="Salcher M."/>
            <person name="Ghai R."/>
            <person name="Kavagutti S V."/>
        </authorList>
    </citation>
    <scope>NUCLEOTIDE SEQUENCE</scope>
</reference>
<dbReference type="EMBL" id="CAFBOS010000084">
    <property type="protein sequence ID" value="CAB4998559.1"/>
    <property type="molecule type" value="Genomic_DNA"/>
</dbReference>
<evidence type="ECO:0000313" key="2">
    <source>
        <dbReference type="EMBL" id="CAB4998559.1"/>
    </source>
</evidence>
<accession>A0A6J7P5P2</accession>
<proteinExistence type="predicted"/>
<gene>
    <name evidence="2" type="ORF">UFOPK3967_01482</name>
</gene>
<feature type="compositionally biased region" description="Gly residues" evidence="1">
    <location>
        <begin position="362"/>
        <end position="372"/>
    </location>
</feature>